<dbReference type="GO" id="GO:0020037">
    <property type="term" value="F:heme binding"/>
    <property type="evidence" value="ECO:0007669"/>
    <property type="project" value="InterPro"/>
</dbReference>
<comment type="caution">
    <text evidence="10">The sequence shown here is derived from an EMBL/GenBank/DDBJ whole genome shotgun (WGS) entry which is preliminary data.</text>
</comment>
<reference evidence="10 11" key="1">
    <citation type="submission" date="2020-08" db="EMBL/GenBank/DDBJ databases">
        <title>Genomic Encyclopedia of Type Strains, Phase IV (KMG-IV): sequencing the most valuable type-strain genomes for metagenomic binning, comparative biology and taxonomic classification.</title>
        <authorList>
            <person name="Goeker M."/>
        </authorList>
    </citation>
    <scope>NUCLEOTIDE SEQUENCE [LARGE SCALE GENOMIC DNA]</scope>
    <source>
        <strain evidence="10 11">DSM 25966</strain>
    </source>
</reference>
<accession>A0A840AVE6</accession>
<evidence type="ECO:0000256" key="7">
    <source>
        <dbReference type="ARBA" id="ARBA00023033"/>
    </source>
</evidence>
<dbReference type="InterPro" id="IPR036396">
    <property type="entry name" value="Cyt_P450_sf"/>
</dbReference>
<keyword evidence="3 9" id="KW-0349">Heme</keyword>
<dbReference type="Pfam" id="PF00067">
    <property type="entry name" value="p450"/>
    <property type="match status" value="1"/>
</dbReference>
<evidence type="ECO:0000313" key="11">
    <source>
        <dbReference type="Proteomes" id="UP000553963"/>
    </source>
</evidence>
<evidence type="ECO:0008006" key="12">
    <source>
        <dbReference type="Google" id="ProtNLM"/>
    </source>
</evidence>
<organism evidence="10 11">
    <name type="scientific">Kaistia hirudinis</name>
    <dbReference type="NCBI Taxonomy" id="1293440"/>
    <lineage>
        <taxon>Bacteria</taxon>
        <taxon>Pseudomonadati</taxon>
        <taxon>Pseudomonadota</taxon>
        <taxon>Alphaproteobacteria</taxon>
        <taxon>Hyphomicrobiales</taxon>
        <taxon>Kaistiaceae</taxon>
        <taxon>Kaistia</taxon>
    </lineage>
</organism>
<dbReference type="EMBL" id="JACIDS010000005">
    <property type="protein sequence ID" value="MBB3933027.1"/>
    <property type="molecule type" value="Genomic_DNA"/>
</dbReference>
<evidence type="ECO:0000313" key="10">
    <source>
        <dbReference type="EMBL" id="MBB3933027.1"/>
    </source>
</evidence>
<keyword evidence="11" id="KW-1185">Reference proteome</keyword>
<evidence type="ECO:0000256" key="8">
    <source>
        <dbReference type="ARBA" id="ARBA00043906"/>
    </source>
</evidence>
<dbReference type="GO" id="GO:0016705">
    <property type="term" value="F:oxidoreductase activity, acting on paired donors, with incorporation or reduction of molecular oxygen"/>
    <property type="evidence" value="ECO:0007669"/>
    <property type="project" value="InterPro"/>
</dbReference>
<dbReference type="InterPro" id="IPR002397">
    <property type="entry name" value="Cyt_P450_B"/>
</dbReference>
<evidence type="ECO:0000256" key="9">
    <source>
        <dbReference type="RuleBase" id="RU000461"/>
    </source>
</evidence>
<dbReference type="PROSITE" id="PS00086">
    <property type="entry name" value="CYTOCHROME_P450"/>
    <property type="match status" value="1"/>
</dbReference>
<dbReference type="GO" id="GO:0005506">
    <property type="term" value="F:iron ion binding"/>
    <property type="evidence" value="ECO:0007669"/>
    <property type="project" value="InterPro"/>
</dbReference>
<keyword evidence="5 9" id="KW-0560">Oxidoreductase</keyword>
<dbReference type="CDD" id="cd11078">
    <property type="entry name" value="CYP130-like"/>
    <property type="match status" value="1"/>
</dbReference>
<gene>
    <name evidence="10" type="ORF">GGR25_004091</name>
</gene>
<dbReference type="PRINTS" id="PR00359">
    <property type="entry name" value="BP450"/>
</dbReference>
<dbReference type="PANTHER" id="PTHR46696:SF6">
    <property type="entry name" value="P450, PUTATIVE (EUROFUNG)-RELATED"/>
    <property type="match status" value="1"/>
</dbReference>
<evidence type="ECO:0000256" key="5">
    <source>
        <dbReference type="ARBA" id="ARBA00023002"/>
    </source>
</evidence>
<dbReference type="FunFam" id="1.10.630.10:FF:000018">
    <property type="entry name" value="Cytochrome P450 monooxygenase"/>
    <property type="match status" value="1"/>
</dbReference>
<comment type="cofactor">
    <cofactor evidence="1">
        <name>heme</name>
        <dbReference type="ChEBI" id="CHEBI:30413"/>
    </cofactor>
</comment>
<dbReference type="GO" id="GO:0004497">
    <property type="term" value="F:monooxygenase activity"/>
    <property type="evidence" value="ECO:0007669"/>
    <property type="project" value="UniProtKB-KW"/>
</dbReference>
<evidence type="ECO:0000256" key="6">
    <source>
        <dbReference type="ARBA" id="ARBA00023004"/>
    </source>
</evidence>
<keyword evidence="6 9" id="KW-0408">Iron</keyword>
<dbReference type="InterPro" id="IPR001128">
    <property type="entry name" value="Cyt_P450"/>
</dbReference>
<dbReference type="Gene3D" id="1.10.630.10">
    <property type="entry name" value="Cytochrome P450"/>
    <property type="match status" value="1"/>
</dbReference>
<dbReference type="AlphaFoldDB" id="A0A840AVE6"/>
<dbReference type="RefSeq" id="WP_183400679.1">
    <property type="nucleotide sequence ID" value="NZ_JACIDS010000005.1"/>
</dbReference>
<keyword evidence="7 9" id="KW-0503">Monooxygenase</keyword>
<keyword evidence="4 9" id="KW-0479">Metal-binding</keyword>
<evidence type="ECO:0000256" key="4">
    <source>
        <dbReference type="ARBA" id="ARBA00022723"/>
    </source>
</evidence>
<dbReference type="PANTHER" id="PTHR46696">
    <property type="entry name" value="P450, PUTATIVE (EUROFUNG)-RELATED"/>
    <property type="match status" value="1"/>
</dbReference>
<comment type="function">
    <text evidence="8">Cytochromes P450 are a group of heme-thiolate monooxygenases. They oxidize a variety of structurally unrelated compounds, including steroids, fatty acids, and xenobiotics.</text>
</comment>
<dbReference type="SUPFAM" id="SSF48264">
    <property type="entry name" value="Cytochrome P450"/>
    <property type="match status" value="1"/>
</dbReference>
<evidence type="ECO:0000256" key="1">
    <source>
        <dbReference type="ARBA" id="ARBA00001971"/>
    </source>
</evidence>
<proteinExistence type="inferred from homology"/>
<comment type="similarity">
    <text evidence="2 9">Belongs to the cytochrome P450 family.</text>
</comment>
<dbReference type="Proteomes" id="UP000553963">
    <property type="component" value="Unassembled WGS sequence"/>
</dbReference>
<evidence type="ECO:0000256" key="2">
    <source>
        <dbReference type="ARBA" id="ARBA00010617"/>
    </source>
</evidence>
<sequence length="428" mass="47022">MSTSLAAPPRGCPVHGAAPSHTASLAETFDPFDLSDPFPFYAMARRDEPVFFSEEIGAYIVLRHADIKAVFDDWQTFSSENAQAPLRPISDEAKRVMKEGGFTAYSGLSARIPPDHTRIRKIVQGCFGPKRFKAIEPQIRAIVEGAIDAFAGRGEADLLAEFAYDVPALVLFRLLGVPQSDVRDVKDWAASRALLTWGNLSPDEQIPHAHNMVRYWSYCQALVASRHETPSDDLPGDLVALQNEGAEITDHEIASICYSLLFAGHETTTTLMSNAIRELLAHGTSWTDLRDDPSLIANAVEEVLRFSPSIVAWRRRAKADAIVGGVAIPEGSDLVLVMGSGNRDEEVFADGEAFDIRRANARNHISFGYGIHFCLGFQLAKLETSIALEALSRRLPGLRLQPQETAFVRNISFRVPNAVLAAWDRPVG</sequence>
<dbReference type="PRINTS" id="PR00385">
    <property type="entry name" value="P450"/>
</dbReference>
<dbReference type="InterPro" id="IPR017972">
    <property type="entry name" value="Cyt_P450_CS"/>
</dbReference>
<name>A0A840AVE6_9HYPH</name>
<evidence type="ECO:0000256" key="3">
    <source>
        <dbReference type="ARBA" id="ARBA00022617"/>
    </source>
</evidence>
<protein>
    <recommendedName>
        <fullName evidence="12">Cytochrome P450</fullName>
    </recommendedName>
</protein>